<dbReference type="Pfam" id="PF00085">
    <property type="entry name" value="Thioredoxin"/>
    <property type="match status" value="1"/>
</dbReference>
<dbReference type="EMBL" id="HBFE01000044">
    <property type="protein sequence ID" value="CAD8723947.1"/>
    <property type="molecule type" value="Transcribed_RNA"/>
</dbReference>
<comment type="similarity">
    <text evidence="1">Belongs to the thioredoxin family.</text>
</comment>
<dbReference type="Gene3D" id="3.40.30.10">
    <property type="entry name" value="Glutaredoxin"/>
    <property type="match status" value="1"/>
</dbReference>
<evidence type="ECO:0000313" key="3">
    <source>
        <dbReference type="EMBL" id="CAD8723947.1"/>
    </source>
</evidence>
<protein>
    <recommendedName>
        <fullName evidence="2">Thioredoxin domain-containing protein</fullName>
    </recommendedName>
</protein>
<feature type="domain" description="Thioredoxin" evidence="2">
    <location>
        <begin position="56"/>
        <end position="195"/>
    </location>
</feature>
<dbReference type="GO" id="GO:0045454">
    <property type="term" value="P:cell redox homeostasis"/>
    <property type="evidence" value="ECO:0007669"/>
    <property type="project" value="TreeGrafter"/>
</dbReference>
<proteinExistence type="inferred from homology"/>
<name>A0A7S0XIJ4_9RHOD</name>
<evidence type="ECO:0000256" key="1">
    <source>
        <dbReference type="ARBA" id="ARBA00008987"/>
    </source>
</evidence>
<dbReference type="SUPFAM" id="SSF52833">
    <property type="entry name" value="Thioredoxin-like"/>
    <property type="match status" value="1"/>
</dbReference>
<accession>A0A7S0XIJ4</accession>
<dbReference type="InterPro" id="IPR036249">
    <property type="entry name" value="Thioredoxin-like_sf"/>
</dbReference>
<organism evidence="3">
    <name type="scientific">Erythrolobus madagascarensis</name>
    <dbReference type="NCBI Taxonomy" id="708628"/>
    <lineage>
        <taxon>Eukaryota</taxon>
        <taxon>Rhodophyta</taxon>
        <taxon>Bangiophyceae</taxon>
        <taxon>Porphyridiales</taxon>
        <taxon>Porphyridiaceae</taxon>
        <taxon>Erythrolobus</taxon>
    </lineage>
</organism>
<sequence>MEAFVGVGLNGCGRGGSAGLDARRSKCKAQAVGAPRRSTVSAVLSVDRAVNWNAWKDSGATVVDQSRWSESESAERERSVEVTAIKSARELNDAIMAAHDHTAVVMFHASHCRSCKAMRPRVQKFANDPKYASARIYAIDVSENEDLGRQLGIDRLPTFQFYVNHGDQPGLLDEFSCGGFQCARRLAARLDRFGTSEFDASEYEF</sequence>
<dbReference type="PROSITE" id="PS51352">
    <property type="entry name" value="THIOREDOXIN_2"/>
    <property type="match status" value="1"/>
</dbReference>
<reference evidence="3" key="1">
    <citation type="submission" date="2021-01" db="EMBL/GenBank/DDBJ databases">
        <authorList>
            <person name="Corre E."/>
            <person name="Pelletier E."/>
            <person name="Niang G."/>
            <person name="Scheremetjew M."/>
            <person name="Finn R."/>
            <person name="Kale V."/>
            <person name="Holt S."/>
            <person name="Cochrane G."/>
            <person name="Meng A."/>
            <person name="Brown T."/>
            <person name="Cohen L."/>
        </authorList>
    </citation>
    <scope>NUCLEOTIDE SEQUENCE</scope>
    <source>
        <strain evidence="3">CCMP3276</strain>
    </source>
</reference>
<dbReference type="InterPro" id="IPR013766">
    <property type="entry name" value="Thioredoxin_domain"/>
</dbReference>
<dbReference type="PANTHER" id="PTHR43601">
    <property type="entry name" value="THIOREDOXIN, MITOCHONDRIAL"/>
    <property type="match status" value="1"/>
</dbReference>
<evidence type="ECO:0000259" key="2">
    <source>
        <dbReference type="PROSITE" id="PS51352"/>
    </source>
</evidence>
<dbReference type="PANTHER" id="PTHR43601:SF32">
    <property type="entry name" value="THIOREDOXIN-LIKE 2-2, CHLOROPLASTIC"/>
    <property type="match status" value="1"/>
</dbReference>
<dbReference type="AlphaFoldDB" id="A0A7S0XIJ4"/>
<gene>
    <name evidence="3" type="ORF">EMAD1354_LOCUS24</name>
</gene>
<dbReference type="CDD" id="cd02947">
    <property type="entry name" value="TRX_family"/>
    <property type="match status" value="1"/>
</dbReference>